<dbReference type="Proteomes" id="UP000295263">
    <property type="component" value="Unassembled WGS sequence"/>
</dbReference>
<dbReference type="InterPro" id="IPR008995">
    <property type="entry name" value="Mo/tungstate-bd_C_term_dom"/>
</dbReference>
<dbReference type="NCBIfam" id="TIGR03258">
    <property type="entry name" value="PhnT"/>
    <property type="match status" value="1"/>
</dbReference>
<dbReference type="SUPFAM" id="SSF52540">
    <property type="entry name" value="P-loop containing nucleoside triphosphate hydrolases"/>
    <property type="match status" value="1"/>
</dbReference>
<dbReference type="RefSeq" id="WP_132512496.1">
    <property type="nucleotide sequence ID" value="NZ_SLYQ01000004.1"/>
</dbReference>
<proteinExistence type="predicted"/>
<keyword evidence="3 5" id="KW-0067">ATP-binding</keyword>
<dbReference type="PANTHER" id="PTHR42781">
    <property type="entry name" value="SPERMIDINE/PUTRESCINE IMPORT ATP-BINDING PROTEIN POTA"/>
    <property type="match status" value="1"/>
</dbReference>
<keyword evidence="1" id="KW-0813">Transport</keyword>
<evidence type="ECO:0000256" key="2">
    <source>
        <dbReference type="ARBA" id="ARBA00022741"/>
    </source>
</evidence>
<dbReference type="FunFam" id="3.40.50.300:FF:000425">
    <property type="entry name" value="Probable ABC transporter, ATP-binding subunit"/>
    <property type="match status" value="1"/>
</dbReference>
<dbReference type="PROSITE" id="PS00211">
    <property type="entry name" value="ABC_TRANSPORTER_1"/>
    <property type="match status" value="1"/>
</dbReference>
<dbReference type="InterPro" id="IPR003593">
    <property type="entry name" value="AAA+_ATPase"/>
</dbReference>
<evidence type="ECO:0000313" key="5">
    <source>
        <dbReference type="EMBL" id="TCQ73170.1"/>
    </source>
</evidence>
<feature type="domain" description="ABC transporter" evidence="4">
    <location>
        <begin position="18"/>
        <end position="249"/>
    </location>
</feature>
<dbReference type="InterPro" id="IPR003439">
    <property type="entry name" value="ABC_transporter-like_ATP-bd"/>
</dbReference>
<dbReference type="Gene3D" id="3.40.50.300">
    <property type="entry name" value="P-loop containing nucleotide triphosphate hydrolases"/>
    <property type="match status" value="1"/>
</dbReference>
<dbReference type="InterPro" id="IPR050093">
    <property type="entry name" value="ABC_SmlMolc_Importer"/>
</dbReference>
<dbReference type="InterPro" id="IPR017871">
    <property type="entry name" value="ABC_transporter-like_CS"/>
</dbReference>
<evidence type="ECO:0000256" key="3">
    <source>
        <dbReference type="ARBA" id="ARBA00022840"/>
    </source>
</evidence>
<accession>A0ABD7QHY1</accession>
<dbReference type="AlphaFoldDB" id="A0ABD7QHY1"/>
<comment type="caution">
    <text evidence="5">The sequence shown here is derived from an EMBL/GenBank/DDBJ whole genome shotgun (WGS) entry which is preliminary data.</text>
</comment>
<dbReference type="Gene3D" id="2.40.50.100">
    <property type="match status" value="1"/>
</dbReference>
<evidence type="ECO:0000313" key="6">
    <source>
        <dbReference type="Proteomes" id="UP000295263"/>
    </source>
</evidence>
<keyword evidence="2" id="KW-0547">Nucleotide-binding</keyword>
<dbReference type="SUPFAM" id="SSF50331">
    <property type="entry name" value="MOP-like"/>
    <property type="match status" value="1"/>
</dbReference>
<gene>
    <name evidence="5" type="ORF">EC841_104104</name>
</gene>
<evidence type="ECO:0000259" key="4">
    <source>
        <dbReference type="PROSITE" id="PS50893"/>
    </source>
</evidence>
<dbReference type="InterPro" id="IPR013611">
    <property type="entry name" value="Transp-assoc_OB_typ2"/>
</dbReference>
<dbReference type="PROSITE" id="PS50893">
    <property type="entry name" value="ABC_TRANSPORTER_2"/>
    <property type="match status" value="1"/>
</dbReference>
<dbReference type="EMBL" id="SLYQ01000004">
    <property type="protein sequence ID" value="TCQ73170.1"/>
    <property type="molecule type" value="Genomic_DNA"/>
</dbReference>
<dbReference type="Pfam" id="PF00005">
    <property type="entry name" value="ABC_tran"/>
    <property type="match status" value="1"/>
</dbReference>
<dbReference type="GO" id="GO:0005524">
    <property type="term" value="F:ATP binding"/>
    <property type="evidence" value="ECO:0007669"/>
    <property type="project" value="UniProtKB-KW"/>
</dbReference>
<protein>
    <submittedName>
        <fullName evidence="5">2-aminoethylphosphonate transport system ATP-binding protein</fullName>
    </submittedName>
</protein>
<dbReference type="SMART" id="SM00382">
    <property type="entry name" value="AAA"/>
    <property type="match status" value="1"/>
</dbReference>
<sequence length="368" mass="39759">MLMKSTASSPSATGTSGITLDSLRVSYHGNVVLKPLSLTIEPGEVLALIGPSGSGKTTVLRAIAGFVQPAGGRILIGETDVTHVPPYKRGLGMVVQNYALFPHMKVEDNVAFGLRAQRQPKPLIADRVREALKIVGMAEYATRYPHQLSGGQQQRVAIARAIAVRPRVLLLDEPLSALDAQIRHNMVEEIARLHRELPELTILYVTHDQTEALTLADRIGIMKDGSLIAHGETHQLYHYPPNRFSAEFLGRANILQATALKDSASPGLVNASCCGGLISAFSQGGQHGSNKLLCIRPQHMSLTPRSAASNRLNATLTSVHWQGDLTHLLCDVAGEAVRIVMTHVNPLPRAGDKLVLYFEPSDAVLIEV</sequence>
<dbReference type="Pfam" id="PF08402">
    <property type="entry name" value="TOBE_2"/>
    <property type="match status" value="1"/>
</dbReference>
<dbReference type="InterPro" id="IPR027417">
    <property type="entry name" value="P-loop_NTPase"/>
</dbReference>
<dbReference type="InterPro" id="IPR017662">
    <property type="entry name" value="AminoethylPonate_ABC_PhnT"/>
</dbReference>
<name>A0ABD7QHY1_RAOOR</name>
<reference evidence="5 6" key="1">
    <citation type="submission" date="2019-03" db="EMBL/GenBank/DDBJ databases">
        <title>Genomic analyses of the natural microbiome of Caenorhabditis elegans.</title>
        <authorList>
            <person name="Samuel B."/>
        </authorList>
    </citation>
    <scope>NUCLEOTIDE SEQUENCE [LARGE SCALE GENOMIC DNA]</scope>
    <source>
        <strain evidence="5 6">JUb54</strain>
    </source>
</reference>
<dbReference type="PANTHER" id="PTHR42781:SF4">
    <property type="entry name" value="SPERMIDINE_PUTRESCINE IMPORT ATP-BINDING PROTEIN POTA"/>
    <property type="match status" value="1"/>
</dbReference>
<evidence type="ECO:0000256" key="1">
    <source>
        <dbReference type="ARBA" id="ARBA00022448"/>
    </source>
</evidence>
<dbReference type="GO" id="GO:0015697">
    <property type="term" value="P:quaternary ammonium group transport"/>
    <property type="evidence" value="ECO:0007669"/>
    <property type="project" value="UniProtKB-ARBA"/>
</dbReference>
<organism evidence="5 6">
    <name type="scientific">Raoultella ornithinolytica</name>
    <name type="common">Klebsiella ornithinolytica</name>
    <dbReference type="NCBI Taxonomy" id="54291"/>
    <lineage>
        <taxon>Bacteria</taxon>
        <taxon>Pseudomonadati</taxon>
        <taxon>Pseudomonadota</taxon>
        <taxon>Gammaproteobacteria</taxon>
        <taxon>Enterobacterales</taxon>
        <taxon>Enterobacteriaceae</taxon>
        <taxon>Klebsiella/Raoultella group</taxon>
        <taxon>Raoultella</taxon>
    </lineage>
</organism>